<dbReference type="InterPro" id="IPR014825">
    <property type="entry name" value="DNA_alkylation"/>
</dbReference>
<dbReference type="SUPFAM" id="SSF48371">
    <property type="entry name" value="ARM repeat"/>
    <property type="match status" value="1"/>
</dbReference>
<evidence type="ECO:0000313" key="1">
    <source>
        <dbReference type="EMBL" id="BAP57790.1"/>
    </source>
</evidence>
<dbReference type="Proteomes" id="UP000031623">
    <property type="component" value="Chromosome"/>
</dbReference>
<name>A0A090AQ97_9GAMM</name>
<dbReference type="AlphaFoldDB" id="A0A090AQ97"/>
<dbReference type="OrthoDB" id="9775346at2"/>
<protein>
    <submittedName>
        <fullName evidence="1">DNA alkylation repair enzyme</fullName>
    </submittedName>
</protein>
<evidence type="ECO:0000313" key="2">
    <source>
        <dbReference type="Proteomes" id="UP000031623"/>
    </source>
</evidence>
<keyword evidence="2" id="KW-1185">Reference proteome</keyword>
<dbReference type="CDD" id="cd06561">
    <property type="entry name" value="AlkD_like"/>
    <property type="match status" value="1"/>
</dbReference>
<sequence length="233" mass="27863">MLELDKLQQQLQQLADPKQQAILQRFFKTAPGEYGEGDIFLGIKVPILRKIAKQYKGLSLTDIQILLQNSIHEYRFIALVILIYQYTQADSHRRQEIIYFYLNHTRYINNWDLVDISAPQLLGDYLLTRSKEVLYQLALSEQWWERRISILATFCFIKHHDFADTLQLATILLQDQHDLIHKSVGWMLREVGKRNIAVEKTFLQRHYQQMPRTMLRYAIEKFSNETRQFYLKK</sequence>
<dbReference type="PANTHER" id="PTHR34070">
    <property type="entry name" value="ARMADILLO-TYPE FOLD"/>
    <property type="match status" value="1"/>
</dbReference>
<dbReference type="KEGG" id="tig:THII_3493"/>
<organism evidence="1 2">
    <name type="scientific">Thioploca ingrica</name>
    <dbReference type="NCBI Taxonomy" id="40754"/>
    <lineage>
        <taxon>Bacteria</taxon>
        <taxon>Pseudomonadati</taxon>
        <taxon>Pseudomonadota</taxon>
        <taxon>Gammaproteobacteria</taxon>
        <taxon>Thiotrichales</taxon>
        <taxon>Thiotrichaceae</taxon>
        <taxon>Thioploca</taxon>
    </lineage>
</organism>
<dbReference type="InterPro" id="IPR016024">
    <property type="entry name" value="ARM-type_fold"/>
</dbReference>
<gene>
    <name evidence="1" type="ORF">THII_3493</name>
</gene>
<reference evidence="1 2" key="1">
    <citation type="journal article" date="2014" name="ISME J.">
        <title>Ecophysiology of Thioploca ingrica as revealed by the complete genome sequence supplemented with proteomic evidence.</title>
        <authorList>
            <person name="Kojima H."/>
            <person name="Ogura Y."/>
            <person name="Yamamoto N."/>
            <person name="Togashi T."/>
            <person name="Mori H."/>
            <person name="Watanabe T."/>
            <person name="Nemoto F."/>
            <person name="Kurokawa K."/>
            <person name="Hayashi T."/>
            <person name="Fukui M."/>
        </authorList>
    </citation>
    <scope>NUCLEOTIDE SEQUENCE [LARGE SCALE GENOMIC DNA]</scope>
</reference>
<dbReference type="Gene3D" id="1.25.10.90">
    <property type="match status" value="1"/>
</dbReference>
<proteinExistence type="predicted"/>
<dbReference type="Pfam" id="PF08713">
    <property type="entry name" value="DNA_alkylation"/>
    <property type="match status" value="1"/>
</dbReference>
<dbReference type="HOGENOM" id="CLU_079880_0_0_6"/>
<dbReference type="PANTHER" id="PTHR34070:SF1">
    <property type="entry name" value="DNA ALKYLATION REPAIR PROTEIN"/>
    <property type="match status" value="1"/>
</dbReference>
<accession>A0A090AQ97</accession>
<dbReference type="EMBL" id="AP014633">
    <property type="protein sequence ID" value="BAP57790.1"/>
    <property type="molecule type" value="Genomic_DNA"/>
</dbReference>